<dbReference type="RefSeq" id="WP_106260518.1">
    <property type="nucleotide sequence ID" value="NZ_CAWNSW010000054.1"/>
</dbReference>
<dbReference type="OrthoDB" id="531902at2"/>
<sequence>MPLFLITSLYDEGISPNNFRVVEAASKQAIAQHMLEHPERWDYFLHRCFHEEQWEATLTPEQLLERIERTQVDGDSVAQLRINEITIQALDAVNAEPSFQRGTLFSDFG</sequence>
<organism evidence="1 2">
    <name type="scientific">Stenomitos frigidus ULC18</name>
    <dbReference type="NCBI Taxonomy" id="2107698"/>
    <lineage>
        <taxon>Bacteria</taxon>
        <taxon>Bacillati</taxon>
        <taxon>Cyanobacteriota</taxon>
        <taxon>Cyanophyceae</taxon>
        <taxon>Leptolyngbyales</taxon>
        <taxon>Leptolyngbyaceae</taxon>
        <taxon>Stenomitos</taxon>
    </lineage>
</organism>
<comment type="caution">
    <text evidence="1">The sequence shown here is derived from an EMBL/GenBank/DDBJ whole genome shotgun (WGS) entry which is preliminary data.</text>
</comment>
<dbReference type="Proteomes" id="UP000239576">
    <property type="component" value="Unassembled WGS sequence"/>
</dbReference>
<proteinExistence type="predicted"/>
<keyword evidence="2" id="KW-1185">Reference proteome</keyword>
<dbReference type="AlphaFoldDB" id="A0A2T1DU62"/>
<reference evidence="1 2" key="2">
    <citation type="submission" date="2018-03" db="EMBL/GenBank/DDBJ databases">
        <title>The ancient ancestry and fast evolution of plastids.</title>
        <authorList>
            <person name="Moore K.R."/>
            <person name="Magnabosco C."/>
            <person name="Momper L."/>
            <person name="Gold D.A."/>
            <person name="Bosak T."/>
            <person name="Fournier G.P."/>
        </authorList>
    </citation>
    <scope>NUCLEOTIDE SEQUENCE [LARGE SCALE GENOMIC DNA]</scope>
    <source>
        <strain evidence="1 2">ULC18</strain>
    </source>
</reference>
<accession>A0A2T1DU62</accession>
<dbReference type="EMBL" id="PVWK01000155">
    <property type="protein sequence ID" value="PSB24038.1"/>
    <property type="molecule type" value="Genomic_DNA"/>
</dbReference>
<gene>
    <name evidence="1" type="ORF">C7B82_28685</name>
</gene>
<evidence type="ECO:0000313" key="2">
    <source>
        <dbReference type="Proteomes" id="UP000239576"/>
    </source>
</evidence>
<evidence type="ECO:0000313" key="1">
    <source>
        <dbReference type="EMBL" id="PSB24038.1"/>
    </source>
</evidence>
<protein>
    <submittedName>
        <fullName evidence="1">Uncharacterized protein</fullName>
    </submittedName>
</protein>
<name>A0A2T1DU62_9CYAN</name>
<reference evidence="2" key="1">
    <citation type="submission" date="2018-02" db="EMBL/GenBank/DDBJ databases">
        <authorList>
            <person name="Moore K."/>
            <person name="Momper L."/>
        </authorList>
    </citation>
    <scope>NUCLEOTIDE SEQUENCE [LARGE SCALE GENOMIC DNA]</scope>
    <source>
        <strain evidence="2">ULC18</strain>
    </source>
</reference>